<dbReference type="KEGG" id="aym:YM304_41810"/>
<dbReference type="PROSITE" id="PS00061">
    <property type="entry name" value="ADH_SHORT"/>
    <property type="match status" value="1"/>
</dbReference>
<accession>A0A6C7EHQ2</accession>
<evidence type="ECO:0000313" key="3">
    <source>
        <dbReference type="EMBL" id="BAN04495.1"/>
    </source>
</evidence>
<evidence type="ECO:0000256" key="2">
    <source>
        <dbReference type="ARBA" id="ARBA00023002"/>
    </source>
</evidence>
<dbReference type="PANTHER" id="PTHR24320:SF148">
    <property type="entry name" value="NAD(P)-BINDING ROSSMANN-FOLD SUPERFAMILY PROTEIN"/>
    <property type="match status" value="1"/>
</dbReference>
<dbReference type="AlphaFoldDB" id="A0A6C7EHQ2"/>
<dbReference type="Gene3D" id="3.40.50.720">
    <property type="entry name" value="NAD(P)-binding Rossmann-like Domain"/>
    <property type="match status" value="1"/>
</dbReference>
<dbReference type="InterPro" id="IPR020904">
    <property type="entry name" value="Sc_DH/Rdtase_CS"/>
</dbReference>
<name>A0A6C7EHQ2_ILUCY</name>
<dbReference type="SUPFAM" id="SSF51735">
    <property type="entry name" value="NAD(P)-binding Rossmann-fold domains"/>
    <property type="match status" value="1"/>
</dbReference>
<dbReference type="GO" id="GO:0016491">
    <property type="term" value="F:oxidoreductase activity"/>
    <property type="evidence" value="ECO:0007669"/>
    <property type="project" value="UniProtKB-KW"/>
</dbReference>
<evidence type="ECO:0000313" key="4">
    <source>
        <dbReference type="Proteomes" id="UP000011863"/>
    </source>
</evidence>
<dbReference type="RefSeq" id="WP_015443742.1">
    <property type="nucleotide sequence ID" value="NC_020520.1"/>
</dbReference>
<reference evidence="3 4" key="1">
    <citation type="journal article" date="2013" name="Int. J. Syst. Evol. Microbiol.">
        <title>Ilumatobacter nonamiense sp. nov. and Ilumatobacter coccineum sp. nov., isolated from seashore sand.</title>
        <authorList>
            <person name="Matsumoto A."/>
            <person name="Kasai H."/>
            <person name="Matsuo Y."/>
            <person name="Shizuri Y."/>
            <person name="Ichikawa N."/>
            <person name="Fujita N."/>
            <person name="Omura S."/>
            <person name="Takahashi Y."/>
        </authorList>
    </citation>
    <scope>NUCLEOTIDE SEQUENCE [LARGE SCALE GENOMIC DNA]</scope>
    <source>
        <strain evidence="4">NBRC 103263 / KCTC 29153 / YM16-304</strain>
    </source>
</reference>
<organism evidence="3 4">
    <name type="scientific">Ilumatobacter coccineus (strain NBRC 103263 / KCTC 29153 / YM16-304)</name>
    <dbReference type="NCBI Taxonomy" id="1313172"/>
    <lineage>
        <taxon>Bacteria</taxon>
        <taxon>Bacillati</taxon>
        <taxon>Actinomycetota</taxon>
        <taxon>Acidimicrobiia</taxon>
        <taxon>Acidimicrobiales</taxon>
        <taxon>Ilumatobacteraceae</taxon>
        <taxon>Ilumatobacter</taxon>
    </lineage>
</organism>
<protein>
    <submittedName>
        <fullName evidence="3">Putative oxidoreductase</fullName>
    </submittedName>
</protein>
<dbReference type="Proteomes" id="UP000011863">
    <property type="component" value="Chromosome"/>
</dbReference>
<keyword evidence="4" id="KW-1185">Reference proteome</keyword>
<dbReference type="InterPro" id="IPR036291">
    <property type="entry name" value="NAD(P)-bd_dom_sf"/>
</dbReference>
<dbReference type="Pfam" id="PF00106">
    <property type="entry name" value="adh_short"/>
    <property type="match status" value="1"/>
</dbReference>
<dbReference type="InterPro" id="IPR002347">
    <property type="entry name" value="SDR_fam"/>
</dbReference>
<sequence length="312" mass="32413">MFWSARDIPDLHGKTVVITGANGGLGLASAKAMAGKGARIVMAARNQAKAVDARDEILAAHPDASLEIVELDLGSLASVASAAEQIAAAHDRIDVLMCNAGVMAMPQGTTEDGFDTQMGINVLGHWALISHLLPMLVTTPGARVVTLSSTAQHTGTAIDPDDPHMREKFDEWRMYGQTKLAMRHLAVGLQQQFDAAGVDAKALSAQPGLTNSDLQTTTHSHGGAGLLGSMSVKLVETIGMSTDRGALSQLRAATDPDAPGAGFYGPLFATNGPPVRKPLVRPGTESAIDALWRVGEAETGLEIDVAAALAAN</sequence>
<dbReference type="EMBL" id="AP012057">
    <property type="protein sequence ID" value="BAN04495.1"/>
    <property type="molecule type" value="Genomic_DNA"/>
</dbReference>
<dbReference type="PRINTS" id="PR00081">
    <property type="entry name" value="GDHRDH"/>
</dbReference>
<dbReference type="OrthoDB" id="4449798at2"/>
<dbReference type="PANTHER" id="PTHR24320">
    <property type="entry name" value="RETINOL DEHYDROGENASE"/>
    <property type="match status" value="1"/>
</dbReference>
<keyword evidence="2" id="KW-0560">Oxidoreductase</keyword>
<proteinExistence type="inferred from homology"/>
<evidence type="ECO:0000256" key="1">
    <source>
        <dbReference type="ARBA" id="ARBA00006484"/>
    </source>
</evidence>
<gene>
    <name evidence="3" type="ORF">YM304_41810</name>
</gene>
<comment type="similarity">
    <text evidence="1">Belongs to the short-chain dehydrogenases/reductases (SDR) family.</text>
</comment>